<dbReference type="PANTHER" id="PTHR42862">
    <property type="entry name" value="DELTA-1-PYRROLINE-5-CARBOXYLATE DEHYDROGENASE 1, ISOFORM A-RELATED"/>
    <property type="match status" value="1"/>
</dbReference>
<dbReference type="EC" id="1.2.1.88" evidence="3"/>
<dbReference type="PANTHER" id="PTHR42862:SF1">
    <property type="entry name" value="DELTA-1-PYRROLINE-5-CARBOXYLATE DEHYDROGENASE 2, ISOFORM A-RELATED"/>
    <property type="match status" value="1"/>
</dbReference>
<dbReference type="Proteomes" id="UP000020492">
    <property type="component" value="Unassembled WGS sequence"/>
</dbReference>
<dbReference type="STRING" id="1476583.DEIPH_ctg033orf0040"/>
<evidence type="ECO:0000256" key="1">
    <source>
        <dbReference type="ARBA" id="ARBA00004786"/>
    </source>
</evidence>
<dbReference type="InterPro" id="IPR029510">
    <property type="entry name" value="Ald_DH_CS_GLU"/>
</dbReference>
<name>A0A016QNB8_9DEIO</name>
<comment type="pathway">
    <text evidence="1">Amino-acid degradation; L-proline degradation into L-glutamate; L-glutamate from L-proline: step 2/2.</text>
</comment>
<evidence type="ECO:0000256" key="3">
    <source>
        <dbReference type="ARBA" id="ARBA00012884"/>
    </source>
</evidence>
<dbReference type="GO" id="GO:0009898">
    <property type="term" value="C:cytoplasmic side of plasma membrane"/>
    <property type="evidence" value="ECO:0007669"/>
    <property type="project" value="TreeGrafter"/>
</dbReference>
<dbReference type="PROSITE" id="PS00687">
    <property type="entry name" value="ALDEHYDE_DEHYDR_GLU"/>
    <property type="match status" value="1"/>
</dbReference>
<dbReference type="InterPro" id="IPR016162">
    <property type="entry name" value="Ald_DH_N"/>
</dbReference>
<evidence type="ECO:0000256" key="6">
    <source>
        <dbReference type="ARBA" id="ARBA00048142"/>
    </source>
</evidence>
<keyword evidence="11" id="KW-1185">Reference proteome</keyword>
<dbReference type="NCBIfam" id="NF002852">
    <property type="entry name" value="PRK03137.1"/>
    <property type="match status" value="1"/>
</dbReference>
<dbReference type="InterPro" id="IPR016161">
    <property type="entry name" value="Ald_DH/histidinol_DH"/>
</dbReference>
<dbReference type="Pfam" id="PF00171">
    <property type="entry name" value="Aldedh"/>
    <property type="match status" value="1"/>
</dbReference>
<dbReference type="RefSeq" id="WP_034357882.1">
    <property type="nucleotide sequence ID" value="NZ_JHAC01000033.1"/>
</dbReference>
<dbReference type="Gene3D" id="3.40.309.10">
    <property type="entry name" value="Aldehyde Dehydrogenase, Chain A, domain 2"/>
    <property type="match status" value="1"/>
</dbReference>
<dbReference type="InterPro" id="IPR005932">
    <property type="entry name" value="RocA"/>
</dbReference>
<evidence type="ECO:0000256" key="4">
    <source>
        <dbReference type="ARBA" id="ARBA00023002"/>
    </source>
</evidence>
<dbReference type="GO" id="GO:0010133">
    <property type="term" value="P:L-proline catabolic process to L-glutamate"/>
    <property type="evidence" value="ECO:0007669"/>
    <property type="project" value="TreeGrafter"/>
</dbReference>
<evidence type="ECO:0000256" key="5">
    <source>
        <dbReference type="ARBA" id="ARBA00023027"/>
    </source>
</evidence>
<gene>
    <name evidence="10" type="ORF">DEIPH_ctg033orf0040</name>
</gene>
<sequence>MTSTLMEGFLPFEHEPYFNFGLDAVAGRQRDAYRMVREKYLGRAFPMYLGGKAVEGTATFEVHNPADTREVVWRFPKATPEQLEEAIGGAKAAFEEWRFSDPMQRATIFKRAADLLRARRLEFNAVMGLENGKNWAEADGEIAECVDHFEVFAREALKWAQGKPVYPMPDEHVTMVYEPIGVVAVISPWNFPAAIPLGMALGAIAAGNTVVWKPASETPLSSLLLVELLYEAGLPRNVIQFVTGTDDVLGDPLVDHRDIRMIAFTGSKEIGCRIMERAAKVQPGQKWLKRVMAEMGGKDPTVVCADADLDDAARGIVQAAFGYAGQKCSACSRVIAEASVYDELLDRVVTLARELKVGSPEENAPLGPVIHEGSAARIMDYVEKGKGTARLVLGGERAGSGEREGGYIAPTIFADVDPRDPLFQEEIFGPVLSFTKARDWRHAIDLANDSEYGLTAAFYSRDPQKINEARRLIHAGNLYVNRKCTGALSGTHAFGGYGMSGTNAKVGGPDYLFWFLQTKTVAQKY</sequence>
<comment type="caution">
    <text evidence="10">The sequence shown here is derived from an EMBL/GenBank/DDBJ whole genome shotgun (WGS) entry which is preliminary data.</text>
</comment>
<organism evidence="10 11">
    <name type="scientific">Deinococcus phoenicis</name>
    <dbReference type="NCBI Taxonomy" id="1476583"/>
    <lineage>
        <taxon>Bacteria</taxon>
        <taxon>Thermotogati</taxon>
        <taxon>Deinococcota</taxon>
        <taxon>Deinococci</taxon>
        <taxon>Deinococcales</taxon>
        <taxon>Deinococcaceae</taxon>
        <taxon>Deinococcus</taxon>
    </lineage>
</organism>
<dbReference type="AlphaFoldDB" id="A0A016QNB8"/>
<dbReference type="InterPro" id="IPR016163">
    <property type="entry name" value="Ald_DH_C"/>
</dbReference>
<accession>A0A016QNB8</accession>
<dbReference type="InterPro" id="IPR050485">
    <property type="entry name" value="Proline_metab_enzyme"/>
</dbReference>
<dbReference type="Gene3D" id="3.40.605.10">
    <property type="entry name" value="Aldehyde Dehydrogenase, Chain A, domain 1"/>
    <property type="match status" value="1"/>
</dbReference>
<evidence type="ECO:0000313" key="11">
    <source>
        <dbReference type="Proteomes" id="UP000020492"/>
    </source>
</evidence>
<dbReference type="GO" id="GO:0004657">
    <property type="term" value="F:proline dehydrogenase activity"/>
    <property type="evidence" value="ECO:0007669"/>
    <property type="project" value="UniProtKB-ARBA"/>
</dbReference>
<evidence type="ECO:0000256" key="2">
    <source>
        <dbReference type="ARBA" id="ARBA00009986"/>
    </source>
</evidence>
<feature type="active site" evidence="7">
    <location>
        <position position="294"/>
    </location>
</feature>
<dbReference type="PROSITE" id="PS00070">
    <property type="entry name" value="ALDEHYDE_DEHYDR_CYS"/>
    <property type="match status" value="1"/>
</dbReference>
<keyword evidence="4 8" id="KW-0560">Oxidoreductase</keyword>
<dbReference type="FunFam" id="3.40.605.10:FF:000007">
    <property type="entry name" value="NAD/NADP-dependent betaine aldehyde dehydrogenase"/>
    <property type="match status" value="1"/>
</dbReference>
<reference evidence="10 11" key="1">
    <citation type="submission" date="2014-03" db="EMBL/GenBank/DDBJ databases">
        <title>Draft genome sequence of Deinococcus phoenicis 1P10ME.</title>
        <authorList>
            <person name="Stepanov V.G."/>
            <person name="Vaishampayan P."/>
            <person name="Venkateswaran K."/>
            <person name="Fox G.E."/>
        </authorList>
    </citation>
    <scope>NUCLEOTIDE SEQUENCE [LARGE SCALE GENOMIC DNA]</scope>
    <source>
        <strain evidence="10 11">1P10ME</strain>
    </source>
</reference>
<proteinExistence type="inferred from homology"/>
<dbReference type="InterPro" id="IPR016160">
    <property type="entry name" value="Ald_DH_CS_CYS"/>
</dbReference>
<dbReference type="EMBL" id="JHAC01000033">
    <property type="protein sequence ID" value="EYB67630.1"/>
    <property type="molecule type" value="Genomic_DNA"/>
</dbReference>
<protein>
    <recommendedName>
        <fullName evidence="3">L-glutamate gamma-semialdehyde dehydrogenase</fullName>
        <ecNumber evidence="3">1.2.1.88</ecNumber>
    </recommendedName>
</protein>
<dbReference type="GO" id="GO:0003842">
    <property type="term" value="F:L-glutamate gamma-semialdehyde dehydrogenase activity"/>
    <property type="evidence" value="ECO:0007669"/>
    <property type="project" value="UniProtKB-EC"/>
</dbReference>
<evidence type="ECO:0000256" key="8">
    <source>
        <dbReference type="RuleBase" id="RU003345"/>
    </source>
</evidence>
<evidence type="ECO:0000259" key="9">
    <source>
        <dbReference type="Pfam" id="PF00171"/>
    </source>
</evidence>
<dbReference type="SUPFAM" id="SSF53720">
    <property type="entry name" value="ALDH-like"/>
    <property type="match status" value="1"/>
</dbReference>
<keyword evidence="5" id="KW-0520">NAD</keyword>
<dbReference type="eggNOG" id="COG1012">
    <property type="taxonomic scope" value="Bacteria"/>
</dbReference>
<evidence type="ECO:0000313" key="10">
    <source>
        <dbReference type="EMBL" id="EYB67630.1"/>
    </source>
</evidence>
<dbReference type="FunFam" id="3.40.309.10:FF:000005">
    <property type="entry name" value="1-pyrroline-5-carboxylate dehydrogenase 1"/>
    <property type="match status" value="1"/>
</dbReference>
<comment type="catalytic activity">
    <reaction evidence="6">
        <text>L-glutamate 5-semialdehyde + NAD(+) + H2O = L-glutamate + NADH + 2 H(+)</text>
        <dbReference type="Rhea" id="RHEA:30235"/>
        <dbReference type="ChEBI" id="CHEBI:15377"/>
        <dbReference type="ChEBI" id="CHEBI:15378"/>
        <dbReference type="ChEBI" id="CHEBI:29985"/>
        <dbReference type="ChEBI" id="CHEBI:57540"/>
        <dbReference type="ChEBI" id="CHEBI:57945"/>
        <dbReference type="ChEBI" id="CHEBI:58066"/>
        <dbReference type="EC" id="1.2.1.88"/>
    </reaction>
</comment>
<evidence type="ECO:0000256" key="7">
    <source>
        <dbReference type="PROSITE-ProRule" id="PRU10007"/>
    </source>
</evidence>
<dbReference type="CDD" id="cd07124">
    <property type="entry name" value="ALDH_PutA-P5CDH-RocA"/>
    <property type="match status" value="1"/>
</dbReference>
<dbReference type="OrthoDB" id="9762913at2"/>
<comment type="similarity">
    <text evidence="2 8">Belongs to the aldehyde dehydrogenase family.</text>
</comment>
<feature type="domain" description="Aldehyde dehydrogenase" evidence="9">
    <location>
        <begin position="58"/>
        <end position="521"/>
    </location>
</feature>
<dbReference type="InterPro" id="IPR015590">
    <property type="entry name" value="Aldehyde_DH_dom"/>
</dbReference>
<dbReference type="PATRIC" id="fig|1476583.3.peg.2202"/>